<gene>
    <name evidence="1" type="ORF">EI77_02880</name>
</gene>
<protein>
    <submittedName>
        <fullName evidence="1">Uncharacterized protein</fullName>
    </submittedName>
</protein>
<accession>A0A4R7RU18</accession>
<dbReference type="RefSeq" id="WP_133795928.1">
    <property type="nucleotide sequence ID" value="NZ_SOCA01000005.1"/>
</dbReference>
<dbReference type="OrthoDB" id="9204675at2"/>
<dbReference type="Proteomes" id="UP000295662">
    <property type="component" value="Unassembled WGS sequence"/>
</dbReference>
<evidence type="ECO:0000313" key="1">
    <source>
        <dbReference type="EMBL" id="TDU69232.1"/>
    </source>
</evidence>
<dbReference type="AlphaFoldDB" id="A0A4R7RU18"/>
<proteinExistence type="predicted"/>
<reference evidence="1 2" key="1">
    <citation type="submission" date="2019-03" db="EMBL/GenBank/DDBJ databases">
        <title>Genomic Encyclopedia of Archaeal and Bacterial Type Strains, Phase II (KMG-II): from individual species to whole genera.</title>
        <authorList>
            <person name="Goeker M."/>
        </authorList>
    </citation>
    <scope>NUCLEOTIDE SEQUENCE [LARGE SCALE GENOMIC DNA]</scope>
    <source>
        <strain evidence="1 2">ATCC 25309</strain>
    </source>
</reference>
<comment type="caution">
    <text evidence="1">The sequence shown here is derived from an EMBL/GenBank/DDBJ whole genome shotgun (WGS) entry which is preliminary data.</text>
</comment>
<name>A0A4R7RU18_9BACT</name>
<dbReference type="EMBL" id="SOCA01000005">
    <property type="protein sequence ID" value="TDU69232.1"/>
    <property type="molecule type" value="Genomic_DNA"/>
</dbReference>
<evidence type="ECO:0000313" key="2">
    <source>
        <dbReference type="Proteomes" id="UP000295662"/>
    </source>
</evidence>
<sequence>MSEIIPLELSFRGQRPYLQGTALYEGAIAAIGDRLPEGTISIIFHSLLTKQPDLVIGTESLRHLREDPCFRAEMRFGTGDTLLHAALLESSRPVVVREACNEKDVISAAIVDTAGKSASLKNSSVGSLIEQVVFLNKRLHLQLLPELSPKWIFAKLELGRPLPPAPVNSLVLVLKQVLANRFTRSEILIDNERVGFISFSTPH</sequence>
<keyword evidence="2" id="KW-1185">Reference proteome</keyword>
<organism evidence="1 2">
    <name type="scientific">Prosthecobacter fusiformis</name>
    <dbReference type="NCBI Taxonomy" id="48464"/>
    <lineage>
        <taxon>Bacteria</taxon>
        <taxon>Pseudomonadati</taxon>
        <taxon>Verrucomicrobiota</taxon>
        <taxon>Verrucomicrobiia</taxon>
        <taxon>Verrucomicrobiales</taxon>
        <taxon>Verrucomicrobiaceae</taxon>
        <taxon>Prosthecobacter</taxon>
    </lineage>
</organism>